<name>A0A8J4F0P2_9CHLO</name>
<comment type="caution">
    <text evidence="2">The sequence shown here is derived from an EMBL/GenBank/DDBJ whole genome shotgun (WGS) entry which is preliminary data.</text>
</comment>
<sequence length="101" mass="10815">MAVEKDDTLYGRLQEEYRNVPGLALIHGDALKVGLEEVIRDLLMQQRQAEPPRAHPQAETYVGTAELATGTTSAATEPGTSTSMVAATTTPSRQNSVPAVH</sequence>
<proteinExistence type="predicted"/>
<dbReference type="InterPro" id="IPR029063">
    <property type="entry name" value="SAM-dependent_MTases_sf"/>
</dbReference>
<dbReference type="AlphaFoldDB" id="A0A8J4F0P2"/>
<dbReference type="Proteomes" id="UP000747399">
    <property type="component" value="Unassembled WGS sequence"/>
</dbReference>
<protein>
    <submittedName>
        <fullName evidence="2">Uncharacterized protein</fullName>
    </submittedName>
</protein>
<gene>
    <name evidence="2" type="ORF">Vafri_8754</name>
</gene>
<evidence type="ECO:0000313" key="2">
    <source>
        <dbReference type="EMBL" id="GIL53067.1"/>
    </source>
</evidence>
<accession>A0A8J4F0P2</accession>
<reference evidence="2" key="1">
    <citation type="journal article" date="2021" name="Proc. Natl. Acad. Sci. U.S.A.">
        <title>Three genomes in the algal genus Volvox reveal the fate of a haploid sex-determining region after a transition to homothallism.</title>
        <authorList>
            <person name="Yamamoto K."/>
            <person name="Hamaji T."/>
            <person name="Kawai-Toyooka H."/>
            <person name="Matsuzaki R."/>
            <person name="Takahashi F."/>
            <person name="Nishimura Y."/>
            <person name="Kawachi M."/>
            <person name="Noguchi H."/>
            <person name="Minakuchi Y."/>
            <person name="Umen J.G."/>
            <person name="Toyoda A."/>
            <person name="Nozaki H."/>
        </authorList>
    </citation>
    <scope>NUCLEOTIDE SEQUENCE</scope>
    <source>
        <strain evidence="2">NIES-3780</strain>
    </source>
</reference>
<organism evidence="2 3">
    <name type="scientific">Volvox africanus</name>
    <dbReference type="NCBI Taxonomy" id="51714"/>
    <lineage>
        <taxon>Eukaryota</taxon>
        <taxon>Viridiplantae</taxon>
        <taxon>Chlorophyta</taxon>
        <taxon>core chlorophytes</taxon>
        <taxon>Chlorophyceae</taxon>
        <taxon>CS clade</taxon>
        <taxon>Chlamydomonadales</taxon>
        <taxon>Volvocaceae</taxon>
        <taxon>Volvox</taxon>
    </lineage>
</organism>
<feature type="region of interest" description="Disordered" evidence="1">
    <location>
        <begin position="70"/>
        <end position="101"/>
    </location>
</feature>
<dbReference type="Gene3D" id="3.40.50.150">
    <property type="entry name" value="Vaccinia Virus protein VP39"/>
    <property type="match status" value="1"/>
</dbReference>
<evidence type="ECO:0000313" key="3">
    <source>
        <dbReference type="Proteomes" id="UP000747399"/>
    </source>
</evidence>
<keyword evidence="3" id="KW-1185">Reference proteome</keyword>
<dbReference type="EMBL" id="BNCO01000014">
    <property type="protein sequence ID" value="GIL53067.1"/>
    <property type="molecule type" value="Genomic_DNA"/>
</dbReference>
<evidence type="ECO:0000256" key="1">
    <source>
        <dbReference type="SAM" id="MobiDB-lite"/>
    </source>
</evidence>